<gene>
    <name evidence="1" type="ORF">KP509_15G069300</name>
</gene>
<dbReference type="AlphaFoldDB" id="A0A8T2T6B5"/>
<dbReference type="PANTHER" id="PTHR36888:SF2">
    <property type="entry name" value="TETRATRICOPEPTIDE REPEAT (TPR)-LIKE SUPERFAMILY PROTEIN"/>
    <property type="match status" value="1"/>
</dbReference>
<keyword evidence="2" id="KW-1185">Reference proteome</keyword>
<protein>
    <submittedName>
        <fullName evidence="1">Uncharacterized protein</fullName>
    </submittedName>
</protein>
<name>A0A8T2T6B5_CERRI</name>
<dbReference type="SUPFAM" id="SSF48452">
    <property type="entry name" value="TPR-like"/>
    <property type="match status" value="1"/>
</dbReference>
<dbReference type="PANTHER" id="PTHR36888">
    <property type="entry name" value="TETRATRICOPEPTIDE-LIKE HELICAL DOMAIN-CONTAINING PROTEIN-RELATED"/>
    <property type="match status" value="1"/>
</dbReference>
<organism evidence="1 2">
    <name type="scientific">Ceratopteris richardii</name>
    <name type="common">Triangle waterfern</name>
    <dbReference type="NCBI Taxonomy" id="49495"/>
    <lineage>
        <taxon>Eukaryota</taxon>
        <taxon>Viridiplantae</taxon>
        <taxon>Streptophyta</taxon>
        <taxon>Embryophyta</taxon>
        <taxon>Tracheophyta</taxon>
        <taxon>Polypodiopsida</taxon>
        <taxon>Polypodiidae</taxon>
        <taxon>Polypodiales</taxon>
        <taxon>Pteridineae</taxon>
        <taxon>Pteridaceae</taxon>
        <taxon>Parkerioideae</taxon>
        <taxon>Ceratopteris</taxon>
    </lineage>
</organism>
<dbReference type="Gene3D" id="1.25.40.10">
    <property type="entry name" value="Tetratricopeptide repeat domain"/>
    <property type="match status" value="1"/>
</dbReference>
<comment type="caution">
    <text evidence="1">The sequence shown here is derived from an EMBL/GenBank/DDBJ whole genome shotgun (WGS) entry which is preliminary data.</text>
</comment>
<dbReference type="InterPro" id="IPR011990">
    <property type="entry name" value="TPR-like_helical_dom_sf"/>
</dbReference>
<sequence length="399" mass="44546">MSAFASISVVLGLKLNHDFDYLNPLSNAYFENNLPVFKYNTKKCQTSMCVNIRGRAKPKDHTSNGDYLLNETSDMPMMRANYNAKLEPADLFEDQHGRNNVSCTPGNHTDAVIQQYENQYSKLRLGRNPLNFFSTSLRSTQEALSTSKGNDFGQLMYVGSVLLKEGEQGLDGRLDVGVADCMLKEAAVRFAAALAMDPSHVTATESWGTALLVHGKLKLLLSEKLRDMLMEARGSKKKIDSQRALPTLEEMIPNICEQCEILLVEAGRKFARAVSINKGNGSAMCNWGLALFYRARLIAADGLEDPVKRADKLYLTAIEKFKAAIQLSDDYAGAAYLGWGLAARDQYWLHRSSGKEDNKLLEQAKWASEQAVQAYPYRFEATLALQACIEELEHHDELH</sequence>
<dbReference type="OMA" id="EMIPNIC"/>
<proteinExistence type="predicted"/>
<evidence type="ECO:0000313" key="2">
    <source>
        <dbReference type="Proteomes" id="UP000825935"/>
    </source>
</evidence>
<evidence type="ECO:0000313" key="1">
    <source>
        <dbReference type="EMBL" id="KAH7405416.1"/>
    </source>
</evidence>
<reference evidence="1" key="1">
    <citation type="submission" date="2021-08" db="EMBL/GenBank/DDBJ databases">
        <title>WGS assembly of Ceratopteris richardii.</title>
        <authorList>
            <person name="Marchant D.B."/>
            <person name="Chen G."/>
            <person name="Jenkins J."/>
            <person name="Shu S."/>
            <person name="Leebens-Mack J."/>
            <person name="Grimwood J."/>
            <person name="Schmutz J."/>
            <person name="Soltis P."/>
            <person name="Soltis D."/>
            <person name="Chen Z.-H."/>
        </authorList>
    </citation>
    <scope>NUCLEOTIDE SEQUENCE</scope>
    <source>
        <strain evidence="1">Whitten #5841</strain>
        <tissue evidence="1">Leaf</tissue>
    </source>
</reference>
<dbReference type="OrthoDB" id="552664at2759"/>
<accession>A0A8T2T6B5</accession>
<dbReference type="EMBL" id="CM035420">
    <property type="protein sequence ID" value="KAH7405416.1"/>
    <property type="molecule type" value="Genomic_DNA"/>
</dbReference>
<dbReference type="Proteomes" id="UP000825935">
    <property type="component" value="Chromosome 15"/>
</dbReference>